<dbReference type="EMBL" id="JAENIK010000002">
    <property type="protein sequence ID" value="MBK1814291.1"/>
    <property type="molecule type" value="Genomic_DNA"/>
</dbReference>
<dbReference type="Gene3D" id="3.20.20.30">
    <property type="entry name" value="Luciferase-like domain"/>
    <property type="match status" value="1"/>
</dbReference>
<dbReference type="SUPFAM" id="SSF51679">
    <property type="entry name" value="Bacterial luciferase-like"/>
    <property type="match status" value="1"/>
</dbReference>
<dbReference type="PANTHER" id="PTHR30137">
    <property type="entry name" value="LUCIFERASE-LIKE MONOOXYGENASE"/>
    <property type="match status" value="1"/>
</dbReference>
<dbReference type="PANTHER" id="PTHR30137:SF6">
    <property type="entry name" value="LUCIFERASE-LIKE MONOOXYGENASE"/>
    <property type="match status" value="1"/>
</dbReference>
<dbReference type="Pfam" id="PF00296">
    <property type="entry name" value="Bac_luciferase"/>
    <property type="match status" value="1"/>
</dbReference>
<dbReference type="GO" id="GO:0005829">
    <property type="term" value="C:cytosol"/>
    <property type="evidence" value="ECO:0007669"/>
    <property type="project" value="TreeGrafter"/>
</dbReference>
<keyword evidence="5" id="KW-1185">Reference proteome</keyword>
<evidence type="ECO:0000256" key="1">
    <source>
        <dbReference type="ARBA" id="ARBA00007789"/>
    </source>
</evidence>
<dbReference type="FunFam" id="3.20.20.30:FF:000002">
    <property type="entry name" value="LLM class flavin-dependent oxidoreductase"/>
    <property type="match status" value="1"/>
</dbReference>
<organism evidence="4 5">
    <name type="scientific">Luteolibacter yonseiensis</name>
    <dbReference type="NCBI Taxonomy" id="1144680"/>
    <lineage>
        <taxon>Bacteria</taxon>
        <taxon>Pseudomonadati</taxon>
        <taxon>Verrucomicrobiota</taxon>
        <taxon>Verrucomicrobiia</taxon>
        <taxon>Verrucomicrobiales</taxon>
        <taxon>Verrucomicrobiaceae</taxon>
        <taxon>Luteolibacter</taxon>
    </lineage>
</organism>
<dbReference type="NCBIfam" id="TIGR03558">
    <property type="entry name" value="oxido_grp_1"/>
    <property type="match status" value="1"/>
</dbReference>
<dbReference type="InterPro" id="IPR019949">
    <property type="entry name" value="CmoO-like"/>
</dbReference>
<dbReference type="Proteomes" id="UP000600139">
    <property type="component" value="Unassembled WGS sequence"/>
</dbReference>
<proteinExistence type="predicted"/>
<evidence type="ECO:0000313" key="4">
    <source>
        <dbReference type="EMBL" id="MBK1814291.1"/>
    </source>
</evidence>
<reference evidence="4" key="1">
    <citation type="submission" date="2021-01" db="EMBL/GenBank/DDBJ databases">
        <title>Modified the classification status of verrucomicrobia.</title>
        <authorList>
            <person name="Feng X."/>
        </authorList>
    </citation>
    <scope>NUCLEOTIDE SEQUENCE</scope>
    <source>
        <strain evidence="4">JCM 18052</strain>
    </source>
</reference>
<gene>
    <name evidence="4" type="ORF">JIN84_01540</name>
</gene>
<sequence length="330" mass="36002">MIPYSVLDLAPIIEGGDAGLAFRNTLDLARHAEKWGYHRYWLAEHHNIPGVASAATSVVIGHVAGGTSKIRVGSGGIMLPNHAPLVIAEQFGTLEALYPGRIDLGLGRAPGGDQVTARALRRNLGSSGDTFPQDVLELQGYFRPTVKGQPLQAIPGAGLEVPLYLLGSSDFSARLAAELGLPFAFASHFAPDYLQTALQIYRKNYQPSERNPEPHAMVGVNVFAAETDEEARHLFTSLEQQFLNLIRGNPGAIRPPVDDMRLRWSVAEEQHVRRMTHYSLVGSAETVRGKAEDLIRETGADEIIATAQIHDHGARLRSFEIFSEVMRSLG</sequence>
<dbReference type="InterPro" id="IPR036661">
    <property type="entry name" value="Luciferase-like_sf"/>
</dbReference>
<evidence type="ECO:0000313" key="5">
    <source>
        <dbReference type="Proteomes" id="UP000600139"/>
    </source>
</evidence>
<dbReference type="InterPro" id="IPR011251">
    <property type="entry name" value="Luciferase-like_dom"/>
</dbReference>
<evidence type="ECO:0000259" key="3">
    <source>
        <dbReference type="Pfam" id="PF00296"/>
    </source>
</evidence>
<dbReference type="CDD" id="cd00347">
    <property type="entry name" value="Flavin_utilizing_monoxygenases"/>
    <property type="match status" value="1"/>
</dbReference>
<evidence type="ECO:0000256" key="2">
    <source>
        <dbReference type="ARBA" id="ARBA00074555"/>
    </source>
</evidence>
<comment type="similarity">
    <text evidence="1">To bacterial alkanal monooxygenase alpha and beta chains.</text>
</comment>
<dbReference type="RefSeq" id="WP_200349257.1">
    <property type="nucleotide sequence ID" value="NZ_BAABHZ010000005.1"/>
</dbReference>
<dbReference type="GO" id="GO:0016705">
    <property type="term" value="F:oxidoreductase activity, acting on paired donors, with incorporation or reduction of molecular oxygen"/>
    <property type="evidence" value="ECO:0007669"/>
    <property type="project" value="InterPro"/>
</dbReference>
<comment type="caution">
    <text evidence="4">The sequence shown here is derived from an EMBL/GenBank/DDBJ whole genome shotgun (WGS) entry which is preliminary data.</text>
</comment>
<protein>
    <recommendedName>
        <fullName evidence="2">Luciferase-like monooxygenase</fullName>
    </recommendedName>
</protein>
<dbReference type="AlphaFoldDB" id="A0A934R0W3"/>
<name>A0A934R0W3_9BACT</name>
<accession>A0A934R0W3</accession>
<dbReference type="InterPro" id="IPR050766">
    <property type="entry name" value="Bact_Lucif_Oxidored"/>
</dbReference>
<feature type="domain" description="Luciferase-like" evidence="3">
    <location>
        <begin position="16"/>
        <end position="301"/>
    </location>
</feature>